<comment type="subcellular location">
    <subcellularLocation>
        <location evidence="1 9">Cell membrane</location>
        <topology evidence="1 9">Multi-pass membrane protein</topology>
    </subcellularLocation>
</comment>
<keyword evidence="5 9" id="KW-0812">Transmembrane</keyword>
<dbReference type="EMBL" id="FOLH01000003">
    <property type="protein sequence ID" value="SFC12034.1"/>
    <property type="molecule type" value="Genomic_DNA"/>
</dbReference>
<dbReference type="Gene3D" id="3.60.110.10">
    <property type="entry name" value="Carbon-nitrogen hydrolase"/>
    <property type="match status" value="1"/>
</dbReference>
<feature type="transmembrane region" description="Helical" evidence="9">
    <location>
        <begin position="12"/>
        <end position="34"/>
    </location>
</feature>
<name>A0A1I1GKG0_9GAMM</name>
<dbReference type="PROSITE" id="PS50263">
    <property type="entry name" value="CN_HYDROLASE"/>
    <property type="match status" value="1"/>
</dbReference>
<comment type="catalytic activity">
    <reaction evidence="9">
        <text>N-terminal S-1,2-diacyl-sn-glyceryl-L-cysteinyl-[lipoprotein] + a glycerophospholipid = N-acyl-S-1,2-diacyl-sn-glyceryl-L-cysteinyl-[lipoprotein] + a 2-acyl-sn-glycero-3-phospholipid + H(+)</text>
        <dbReference type="Rhea" id="RHEA:48228"/>
        <dbReference type="Rhea" id="RHEA-COMP:14681"/>
        <dbReference type="Rhea" id="RHEA-COMP:14684"/>
        <dbReference type="ChEBI" id="CHEBI:15378"/>
        <dbReference type="ChEBI" id="CHEBI:136912"/>
        <dbReference type="ChEBI" id="CHEBI:140656"/>
        <dbReference type="ChEBI" id="CHEBI:140657"/>
        <dbReference type="ChEBI" id="CHEBI:140660"/>
        <dbReference type="EC" id="2.3.1.269"/>
    </reaction>
</comment>
<keyword evidence="7 9" id="KW-0472">Membrane</keyword>
<dbReference type="GO" id="GO:0005886">
    <property type="term" value="C:plasma membrane"/>
    <property type="evidence" value="ECO:0007669"/>
    <property type="project" value="UniProtKB-SubCell"/>
</dbReference>
<keyword evidence="11" id="KW-0449">Lipoprotein</keyword>
<evidence type="ECO:0000256" key="5">
    <source>
        <dbReference type="ARBA" id="ARBA00022692"/>
    </source>
</evidence>
<organism evidence="11 12">
    <name type="scientific">Marinospirillum celere</name>
    <dbReference type="NCBI Taxonomy" id="1122252"/>
    <lineage>
        <taxon>Bacteria</taxon>
        <taxon>Pseudomonadati</taxon>
        <taxon>Pseudomonadota</taxon>
        <taxon>Gammaproteobacteria</taxon>
        <taxon>Oceanospirillales</taxon>
        <taxon>Oceanospirillaceae</taxon>
        <taxon>Marinospirillum</taxon>
    </lineage>
</organism>
<evidence type="ECO:0000313" key="11">
    <source>
        <dbReference type="EMBL" id="SFC12034.1"/>
    </source>
</evidence>
<dbReference type="EC" id="2.3.1.269" evidence="9"/>
<feature type="transmembrane region" description="Helical" evidence="9">
    <location>
        <begin position="120"/>
        <end position="145"/>
    </location>
</feature>
<dbReference type="UniPathway" id="UPA00666"/>
<dbReference type="RefSeq" id="WP_091961421.1">
    <property type="nucleotide sequence ID" value="NZ_FOLH01000003.1"/>
</dbReference>
<dbReference type="HAMAP" id="MF_01148">
    <property type="entry name" value="Lnt"/>
    <property type="match status" value="1"/>
</dbReference>
<keyword evidence="4 9" id="KW-0808">Transferase</keyword>
<evidence type="ECO:0000256" key="9">
    <source>
        <dbReference type="HAMAP-Rule" id="MF_01148"/>
    </source>
</evidence>
<evidence type="ECO:0000256" key="7">
    <source>
        <dbReference type="ARBA" id="ARBA00023136"/>
    </source>
</evidence>
<accession>A0A1I1GKG0</accession>
<evidence type="ECO:0000259" key="10">
    <source>
        <dbReference type="PROSITE" id="PS50263"/>
    </source>
</evidence>
<evidence type="ECO:0000313" key="12">
    <source>
        <dbReference type="Proteomes" id="UP000199058"/>
    </source>
</evidence>
<dbReference type="Pfam" id="PF20154">
    <property type="entry name" value="LNT_N"/>
    <property type="match status" value="1"/>
</dbReference>
<comment type="caution">
    <text evidence="9">Lacks conserved residue(s) required for the propagation of feature annotation.</text>
</comment>
<evidence type="ECO:0000256" key="4">
    <source>
        <dbReference type="ARBA" id="ARBA00022679"/>
    </source>
</evidence>
<comment type="function">
    <text evidence="9">Catalyzes the phospholipid dependent N-acylation of the N-terminal cysteine of apolipoprotein, the last step in lipoprotein maturation.</text>
</comment>
<comment type="similarity">
    <text evidence="2 9">Belongs to the CN hydrolase family. Apolipoprotein N-acyltransferase subfamily.</text>
</comment>
<keyword evidence="12" id="KW-1185">Reference proteome</keyword>
<dbReference type="InterPro" id="IPR003010">
    <property type="entry name" value="C-N_Hydrolase"/>
</dbReference>
<dbReference type="SUPFAM" id="SSF56317">
    <property type="entry name" value="Carbon-nitrogen hydrolase"/>
    <property type="match status" value="1"/>
</dbReference>
<comment type="pathway">
    <text evidence="9">Protein modification; lipoprotein biosynthesis (N-acyl transfer).</text>
</comment>
<dbReference type="PANTHER" id="PTHR38686:SF1">
    <property type="entry name" value="APOLIPOPROTEIN N-ACYLTRANSFERASE"/>
    <property type="match status" value="1"/>
</dbReference>
<keyword evidence="3 9" id="KW-1003">Cell membrane</keyword>
<dbReference type="STRING" id="1122252.SAMN05660443_1487"/>
<dbReference type="OrthoDB" id="9804277at2"/>
<keyword evidence="8 9" id="KW-0012">Acyltransferase</keyword>
<reference evidence="11 12" key="1">
    <citation type="submission" date="2016-10" db="EMBL/GenBank/DDBJ databases">
        <authorList>
            <person name="de Groot N.N."/>
        </authorList>
    </citation>
    <scope>NUCLEOTIDE SEQUENCE [LARGE SCALE GENOMIC DNA]</scope>
    <source>
        <strain evidence="11 12">DSM 18438</strain>
    </source>
</reference>
<evidence type="ECO:0000256" key="3">
    <source>
        <dbReference type="ARBA" id="ARBA00022475"/>
    </source>
</evidence>
<evidence type="ECO:0000256" key="6">
    <source>
        <dbReference type="ARBA" id="ARBA00022989"/>
    </source>
</evidence>
<feature type="domain" description="CN hydrolase" evidence="10">
    <location>
        <begin position="235"/>
        <end position="471"/>
    </location>
</feature>
<keyword evidence="6 9" id="KW-1133">Transmembrane helix</keyword>
<dbReference type="CDD" id="cd07571">
    <property type="entry name" value="ALP_N-acyl_transferase"/>
    <property type="match status" value="1"/>
</dbReference>
<dbReference type="Pfam" id="PF00795">
    <property type="entry name" value="CN_hydrolase"/>
    <property type="match status" value="1"/>
</dbReference>
<dbReference type="Proteomes" id="UP000199058">
    <property type="component" value="Unassembled WGS sequence"/>
</dbReference>
<dbReference type="NCBIfam" id="TIGR00546">
    <property type="entry name" value="lnt"/>
    <property type="match status" value="1"/>
</dbReference>
<feature type="transmembrane region" description="Helical" evidence="9">
    <location>
        <begin position="86"/>
        <end position="108"/>
    </location>
</feature>
<sequence>MKTKLARSHQQLLALVAGASITLAMAPFHIWPLALFAPVSLLLLLNPLKPSQAFVTGWFFGFGVFASGASWVYVSIQVHGNTPVPLALVMTFAFVTGLALFFALHAWIWQRFLSGSGWLLSWPALWVLMEAFRSWFLTGFPWLLLGTAHLESPLSGWAPIGGVYAVSGLSLLIGLLVVWALRPQWFPAILPQTSATKPLRAVALTLGGLLLVSGLLLKPLDWTQPQGAPLQLALVQGNIPQEEKWDPNKRQEIIQQYLNLSAEAGEVDVLLWPETALPLTPPLARPFLQEAVEQAGPDAALVTGLASRVPDQNRFYNSLITAGEAEGDYHKVQLVPFGEYLPLEDWIRGVIAFFDLPMSNFIPGPDHPSQLTIKDTQVAPLICYEVAYPDFSARQALGSHWLLTVSNDSWFGRSIGPLQHYQIARFRALETGREMARATNNGITAVIDHQGGIKAELEQFTTGVLTAEIQPRTGTTPFMHLGSWPLFIICLTGLAWKTLPRRSSRKP</sequence>
<proteinExistence type="inferred from homology"/>
<protein>
    <recommendedName>
        <fullName evidence="9">Apolipoprotein N-acyltransferase</fullName>
        <shortName evidence="9">ALP N-acyltransferase</shortName>
        <ecNumber evidence="9">2.3.1.269</ecNumber>
    </recommendedName>
</protein>
<evidence type="ECO:0000256" key="1">
    <source>
        <dbReference type="ARBA" id="ARBA00004651"/>
    </source>
</evidence>
<evidence type="ECO:0000256" key="8">
    <source>
        <dbReference type="ARBA" id="ARBA00023315"/>
    </source>
</evidence>
<dbReference type="PANTHER" id="PTHR38686">
    <property type="entry name" value="APOLIPOPROTEIN N-ACYLTRANSFERASE"/>
    <property type="match status" value="1"/>
</dbReference>
<gene>
    <name evidence="9" type="primary">lnt</name>
    <name evidence="11" type="ORF">SAMN05660443_1487</name>
</gene>
<dbReference type="InterPro" id="IPR004563">
    <property type="entry name" value="Apolipo_AcylTrfase"/>
</dbReference>
<dbReference type="InterPro" id="IPR045378">
    <property type="entry name" value="LNT_N"/>
</dbReference>
<dbReference type="GO" id="GO:0042158">
    <property type="term" value="P:lipoprotein biosynthetic process"/>
    <property type="evidence" value="ECO:0007669"/>
    <property type="project" value="UniProtKB-UniRule"/>
</dbReference>
<dbReference type="InterPro" id="IPR036526">
    <property type="entry name" value="C-N_Hydrolase_sf"/>
</dbReference>
<feature type="transmembrane region" description="Helical" evidence="9">
    <location>
        <begin position="157"/>
        <end position="179"/>
    </location>
</feature>
<feature type="transmembrane region" description="Helical" evidence="9">
    <location>
        <begin position="54"/>
        <end position="74"/>
    </location>
</feature>
<evidence type="ECO:0000256" key="2">
    <source>
        <dbReference type="ARBA" id="ARBA00010065"/>
    </source>
</evidence>
<dbReference type="AlphaFoldDB" id="A0A1I1GKG0"/>
<dbReference type="GO" id="GO:0016410">
    <property type="term" value="F:N-acyltransferase activity"/>
    <property type="evidence" value="ECO:0007669"/>
    <property type="project" value="UniProtKB-UniRule"/>
</dbReference>